<gene>
    <name evidence="2" type="ORF">SAMN04488047_1439</name>
</gene>
<sequence length="123" mass="13317">MAAYPPLLPQDLTRPDGTVALDVLVSTLRVTKAELTLVLGLPRDSLTKTRRLGSPASQRRLRDLVEILARAAPWAGSIPQAFAWFTSQPLPSFGDRTAAELMREGRPEAVTSYLSRIAAGGYA</sequence>
<reference evidence="2 3" key="1">
    <citation type="submission" date="2016-10" db="EMBL/GenBank/DDBJ databases">
        <authorList>
            <person name="de Groot N.N."/>
        </authorList>
    </citation>
    <scope>NUCLEOTIDE SEQUENCE [LARGE SCALE GENOMIC DNA]</scope>
    <source>
        <strain evidence="2 3">DSM 19547</strain>
    </source>
</reference>
<accession>A0A1I5WBL6</accession>
<evidence type="ECO:0000313" key="3">
    <source>
        <dbReference type="Proteomes" id="UP000199356"/>
    </source>
</evidence>
<protein>
    <recommendedName>
        <fullName evidence="1">Antitoxin Xre/MbcA/ParS-like toxin-binding domain-containing protein</fullName>
    </recommendedName>
</protein>
<name>A0A1I5WBL6_9RHOB</name>
<evidence type="ECO:0000259" key="1">
    <source>
        <dbReference type="Pfam" id="PF09722"/>
    </source>
</evidence>
<dbReference type="InterPro" id="IPR024467">
    <property type="entry name" value="Xre/MbcA/ParS-like_toxin-bd"/>
</dbReference>
<dbReference type="Pfam" id="PF09722">
    <property type="entry name" value="Xre_MbcA_ParS_C"/>
    <property type="match status" value="1"/>
</dbReference>
<dbReference type="RefSeq" id="WP_093425665.1">
    <property type="nucleotide sequence ID" value="NZ_FOXA01000043.1"/>
</dbReference>
<proteinExistence type="predicted"/>
<dbReference type="OrthoDB" id="582619at2"/>
<feature type="domain" description="Antitoxin Xre/MbcA/ParS-like toxin-binding" evidence="1">
    <location>
        <begin position="76"/>
        <end position="120"/>
    </location>
</feature>
<organism evidence="2 3">
    <name type="scientific">Tranquillimonas alkanivorans</name>
    <dbReference type="NCBI Taxonomy" id="441119"/>
    <lineage>
        <taxon>Bacteria</taxon>
        <taxon>Pseudomonadati</taxon>
        <taxon>Pseudomonadota</taxon>
        <taxon>Alphaproteobacteria</taxon>
        <taxon>Rhodobacterales</taxon>
        <taxon>Roseobacteraceae</taxon>
        <taxon>Tranquillimonas</taxon>
    </lineage>
</organism>
<evidence type="ECO:0000313" key="2">
    <source>
        <dbReference type="EMBL" id="SFQ17143.1"/>
    </source>
</evidence>
<dbReference type="STRING" id="441119.SAMN04488047_1439"/>
<dbReference type="Proteomes" id="UP000199356">
    <property type="component" value="Unassembled WGS sequence"/>
</dbReference>
<dbReference type="AlphaFoldDB" id="A0A1I5WBL6"/>
<keyword evidence="3" id="KW-1185">Reference proteome</keyword>
<dbReference type="EMBL" id="FOXA01000043">
    <property type="protein sequence ID" value="SFQ17143.1"/>
    <property type="molecule type" value="Genomic_DNA"/>
</dbReference>